<evidence type="ECO:0000313" key="1">
    <source>
        <dbReference type="EMBL" id="QLY28015.1"/>
    </source>
</evidence>
<proteinExistence type="predicted"/>
<dbReference type="RefSeq" id="WP_181579223.1">
    <property type="nucleotide sequence ID" value="NZ_CP059399.1"/>
</dbReference>
<dbReference type="KEGG" id="nhu:H0264_21655"/>
<sequence length="369" mass="39954">MRVTWDQVFAWRMRRQFVEPRAKADAVEIARRLCGVQSQVASAAETAVALRSSTGEPGAVAAALADRTLMKTWTMRGTLHALTPEQAAAGASLMGATRIWEKAAWTKNFGPTPAEMDALVEAVGEILDSAVLTRDELVTALVAEPRFKRLEDALRNSWGGLLKPLAWRGALCYGPSQGNTVTFTNPAHLIPAWPGIPDPDAAAPGFIADYLAAYGPATPEIFDAWLTRNNHRKTVVRRWFAELGDRLTEVDVEGRPGYILTDHADELAAIKPKPIVRLLGSFDQYVLGPGTGDAALLPSAHRPKVSRAAGWISPLVVVNGRIVGTWETSGEELTVTMFDNAPAPMAELEREAPHVARALGQSQLKVRTA</sequence>
<dbReference type="AlphaFoldDB" id="A0A7D6VB69"/>
<gene>
    <name evidence="1" type="ORF">H0264_21655</name>
</gene>
<dbReference type="PANTHER" id="PTHR38479:SF2">
    <property type="entry name" value="WINGED HELIX DNA-BINDING DOMAIN-CONTAINING PROTEIN"/>
    <property type="match status" value="1"/>
</dbReference>
<accession>A0A7D6VB69</accession>
<dbReference type="EMBL" id="CP059399">
    <property type="protein sequence ID" value="QLY28015.1"/>
    <property type="molecule type" value="Genomic_DNA"/>
</dbReference>
<dbReference type="Pfam" id="PF06224">
    <property type="entry name" value="AlkZ-like"/>
    <property type="match status" value="1"/>
</dbReference>
<reference evidence="1 2" key="1">
    <citation type="submission" date="2020-07" db="EMBL/GenBank/DDBJ databases">
        <authorList>
            <person name="Zhuang K."/>
            <person name="Ran Y."/>
        </authorList>
    </citation>
    <scope>NUCLEOTIDE SEQUENCE [LARGE SCALE GENOMIC DNA]</scope>
    <source>
        <strain evidence="1 2">WCH-YHL-001</strain>
    </source>
</reference>
<keyword evidence="1" id="KW-0238">DNA-binding</keyword>
<name>A0A7D6VB69_9NOCA</name>
<evidence type="ECO:0000313" key="2">
    <source>
        <dbReference type="Proteomes" id="UP000515512"/>
    </source>
</evidence>
<dbReference type="PANTHER" id="PTHR38479">
    <property type="entry name" value="LMO0824 PROTEIN"/>
    <property type="match status" value="1"/>
</dbReference>
<keyword evidence="2" id="KW-1185">Reference proteome</keyword>
<dbReference type="GO" id="GO:0003677">
    <property type="term" value="F:DNA binding"/>
    <property type="evidence" value="ECO:0007669"/>
    <property type="project" value="UniProtKB-KW"/>
</dbReference>
<dbReference type="Proteomes" id="UP000515512">
    <property type="component" value="Chromosome"/>
</dbReference>
<organism evidence="1 2">
    <name type="scientific">Nocardia huaxiensis</name>
    <dbReference type="NCBI Taxonomy" id="2755382"/>
    <lineage>
        <taxon>Bacteria</taxon>
        <taxon>Bacillati</taxon>
        <taxon>Actinomycetota</taxon>
        <taxon>Actinomycetes</taxon>
        <taxon>Mycobacteriales</taxon>
        <taxon>Nocardiaceae</taxon>
        <taxon>Nocardia</taxon>
    </lineage>
</organism>
<dbReference type="InterPro" id="IPR009351">
    <property type="entry name" value="AlkZ-like"/>
</dbReference>
<protein>
    <submittedName>
        <fullName evidence="1">Winged helix DNA-binding domain-containing protein</fullName>
    </submittedName>
</protein>